<dbReference type="GO" id="GO:0003723">
    <property type="term" value="F:RNA binding"/>
    <property type="evidence" value="ECO:0007669"/>
    <property type="project" value="UniProtKB-UniRule"/>
</dbReference>
<dbReference type="Pfam" id="PF13083">
    <property type="entry name" value="KH_KhpA-B"/>
    <property type="match status" value="1"/>
</dbReference>
<gene>
    <name evidence="6" type="primary">khpB</name>
    <name evidence="6" type="synonym">eloR</name>
    <name evidence="8" type="ordered locus">Adeg_2148</name>
</gene>
<dbReference type="STRING" id="429009.Adeg_2148"/>
<dbReference type="HOGENOM" id="CLU_042512_0_1_9"/>
<evidence type="ECO:0000256" key="1">
    <source>
        <dbReference type="ARBA" id="ARBA00022490"/>
    </source>
</evidence>
<dbReference type="SUPFAM" id="SSF82708">
    <property type="entry name" value="R3H domain"/>
    <property type="match status" value="1"/>
</dbReference>
<feature type="region of interest" description="Jag_N domain" evidence="6">
    <location>
        <begin position="5"/>
        <end position="55"/>
    </location>
</feature>
<evidence type="ECO:0000259" key="7">
    <source>
        <dbReference type="PROSITE" id="PS51061"/>
    </source>
</evidence>
<keyword evidence="4 6" id="KW-0143">Chaperone</keyword>
<dbReference type="Gene3D" id="3.30.300.20">
    <property type="match status" value="1"/>
</dbReference>
<reference evidence="8 9" key="1">
    <citation type="submission" date="2009-10" db="EMBL/GenBank/DDBJ databases">
        <title>Complete sequence of chromosome of Ammonifex degensii KC4.</title>
        <authorList>
            <consortium name="US DOE Joint Genome Institute"/>
            <person name="Kerfeld C."/>
            <person name="Goodner B."/>
            <person name="Huber H."/>
            <person name="Stetter K."/>
            <person name="Lucas S."/>
            <person name="Copeland A."/>
            <person name="Lapidus A."/>
            <person name="Glavina del Rio T."/>
            <person name="Dalin E."/>
            <person name="Tice H."/>
            <person name="Bruce D."/>
            <person name="Goodwin L."/>
            <person name="Pitluck S."/>
            <person name="Saunders E."/>
            <person name="Brettin T."/>
            <person name="Detter J.C."/>
            <person name="Han C."/>
            <person name="Larimer F."/>
            <person name="Land M."/>
            <person name="Hauser L."/>
            <person name="Kyrpides N."/>
            <person name="Ovchinnikova G."/>
            <person name="Richardson P."/>
        </authorList>
    </citation>
    <scope>NUCLEOTIDE SEQUENCE [LARGE SCALE GENOMIC DNA]</scope>
    <source>
        <strain evidence="9">DSM 10501 / KC4</strain>
    </source>
</reference>
<evidence type="ECO:0000256" key="2">
    <source>
        <dbReference type="ARBA" id="ARBA00022884"/>
    </source>
</evidence>
<protein>
    <recommendedName>
        <fullName evidence="6">RNA-binding protein KhpB</fullName>
    </recommendedName>
    <alternativeName>
        <fullName evidence="6">RNA-binding protein EloR</fullName>
    </alternativeName>
</protein>
<dbReference type="InterPro" id="IPR034079">
    <property type="entry name" value="R3H_KhpB"/>
</dbReference>
<dbReference type="GO" id="GO:0071555">
    <property type="term" value="P:cell wall organization"/>
    <property type="evidence" value="ECO:0007669"/>
    <property type="project" value="UniProtKB-KW"/>
</dbReference>
<sequence>MREVIKSGKTVEEAVKAALTELGVSEEEVEVEVLEEPSRGILGLFGSRPAKVRVVRKPTPGEKAKALLEEILRVMSLEGKVHLKEDAESVSLEVEGENLGVLIGRRGETLNALQYLLGLAACRNSSVKKRVLLDVGGYRKKREETLRALALRLAEKAKKRGRNIVLEPMSPQERRVIHMALKGRDDIYTFSEGEEPFRKIVIAPRK</sequence>
<dbReference type="PANTHER" id="PTHR35800:SF1">
    <property type="entry name" value="RNA-BINDING PROTEIN KHPB"/>
    <property type="match status" value="1"/>
</dbReference>
<name>C9RAH9_AMMDK</name>
<dbReference type="PANTHER" id="PTHR35800">
    <property type="entry name" value="PROTEIN JAG"/>
    <property type="match status" value="1"/>
</dbReference>
<dbReference type="InterPro" id="IPR038247">
    <property type="entry name" value="Jag_N_dom_sf"/>
</dbReference>
<dbReference type="InterPro" id="IPR001374">
    <property type="entry name" value="R3H_dom"/>
</dbReference>
<dbReference type="GO" id="GO:0009252">
    <property type="term" value="P:peptidoglycan biosynthetic process"/>
    <property type="evidence" value="ECO:0007669"/>
    <property type="project" value="UniProtKB-UniRule"/>
</dbReference>
<dbReference type="KEGG" id="adg:Adeg_2148"/>
<comment type="subcellular location">
    <subcellularLocation>
        <location evidence="6">Cytoplasm</location>
    </subcellularLocation>
</comment>
<dbReference type="GO" id="GO:0008360">
    <property type="term" value="P:regulation of cell shape"/>
    <property type="evidence" value="ECO:0007669"/>
    <property type="project" value="UniProtKB-KW"/>
</dbReference>
<evidence type="ECO:0000256" key="6">
    <source>
        <dbReference type="HAMAP-Rule" id="MF_00867"/>
    </source>
</evidence>
<accession>C9RAH9</accession>
<dbReference type="AlphaFoldDB" id="C9RAH9"/>
<evidence type="ECO:0000256" key="3">
    <source>
        <dbReference type="ARBA" id="ARBA00022960"/>
    </source>
</evidence>
<comment type="function">
    <text evidence="6">A probable RNA chaperone. Forms a complex with KhpA which binds to cellular RNA and controls its expression. Plays a role in peptidoglycan (PG) homeostasis and cell length regulation.</text>
</comment>
<dbReference type="SMART" id="SM01245">
    <property type="entry name" value="Jag_N"/>
    <property type="match status" value="1"/>
</dbReference>
<keyword evidence="2 6" id="KW-0694">RNA-binding</keyword>
<evidence type="ECO:0000256" key="5">
    <source>
        <dbReference type="ARBA" id="ARBA00023316"/>
    </source>
</evidence>
<dbReference type="SMART" id="SM00393">
    <property type="entry name" value="R3H"/>
    <property type="match status" value="1"/>
</dbReference>
<dbReference type="GO" id="GO:0005737">
    <property type="term" value="C:cytoplasm"/>
    <property type="evidence" value="ECO:0007669"/>
    <property type="project" value="UniProtKB-SubCell"/>
</dbReference>
<dbReference type="HAMAP" id="MF_00867">
    <property type="entry name" value="KhpB"/>
    <property type="match status" value="1"/>
</dbReference>
<keyword evidence="9" id="KW-1185">Reference proteome</keyword>
<organism evidence="8 9">
    <name type="scientific">Ammonifex degensii (strain DSM 10501 / KC4)</name>
    <dbReference type="NCBI Taxonomy" id="429009"/>
    <lineage>
        <taxon>Bacteria</taxon>
        <taxon>Bacillati</taxon>
        <taxon>Bacillota</taxon>
        <taxon>Clostridia</taxon>
        <taxon>Thermoanaerobacterales</taxon>
        <taxon>Thermoanaerobacteraceae</taxon>
        <taxon>Ammonifex</taxon>
    </lineage>
</organism>
<proteinExistence type="inferred from homology"/>
<dbReference type="NCBIfam" id="NF041568">
    <property type="entry name" value="Jag_EloR"/>
    <property type="match status" value="1"/>
</dbReference>
<dbReference type="InterPro" id="IPR038008">
    <property type="entry name" value="Jag_KH"/>
</dbReference>
<dbReference type="Proteomes" id="UP000002620">
    <property type="component" value="Chromosome"/>
</dbReference>
<feature type="domain" description="R3H" evidence="7">
    <location>
        <begin position="140"/>
        <end position="206"/>
    </location>
</feature>
<keyword evidence="1 6" id="KW-0963">Cytoplasm</keyword>
<dbReference type="Pfam" id="PF01424">
    <property type="entry name" value="R3H"/>
    <property type="match status" value="1"/>
</dbReference>
<dbReference type="InterPro" id="IPR039247">
    <property type="entry name" value="KhpB"/>
</dbReference>
<evidence type="ECO:0000313" key="8">
    <source>
        <dbReference type="EMBL" id="ACX53225.1"/>
    </source>
</evidence>
<comment type="subunit">
    <text evidence="6">Forms a complex with KhpA.</text>
</comment>
<comment type="domain">
    <text evidence="6">Has an N-terminal Jag-N domain and 2 RNA-binding domains (KH and R3H).</text>
</comment>
<dbReference type="EMBL" id="CP001785">
    <property type="protein sequence ID" value="ACX53225.1"/>
    <property type="molecule type" value="Genomic_DNA"/>
</dbReference>
<comment type="similarity">
    <text evidence="6">Belongs to the KhpB RNA-binding protein family.</text>
</comment>
<dbReference type="InterPro" id="IPR015946">
    <property type="entry name" value="KH_dom-like_a/b"/>
</dbReference>
<dbReference type="eggNOG" id="COG1847">
    <property type="taxonomic scope" value="Bacteria"/>
</dbReference>
<evidence type="ECO:0000256" key="4">
    <source>
        <dbReference type="ARBA" id="ARBA00023186"/>
    </source>
</evidence>
<dbReference type="Pfam" id="PF14804">
    <property type="entry name" value="Jag_N"/>
    <property type="match status" value="1"/>
</dbReference>
<keyword evidence="3 6" id="KW-0133">Cell shape</keyword>
<dbReference type="OrthoDB" id="9794483at2"/>
<keyword evidence="5 6" id="KW-0961">Cell wall biogenesis/degradation</keyword>
<dbReference type="RefSeq" id="WP_015740101.1">
    <property type="nucleotide sequence ID" value="NC_013385.1"/>
</dbReference>
<dbReference type="InterPro" id="IPR032782">
    <property type="entry name" value="KhpB_N"/>
</dbReference>
<dbReference type="Gene3D" id="3.30.30.80">
    <property type="entry name" value="probable RNA-binding protein from clostridium symbiosum atcc 14940"/>
    <property type="match status" value="1"/>
</dbReference>
<dbReference type="PROSITE" id="PS51061">
    <property type="entry name" value="R3H"/>
    <property type="match status" value="1"/>
</dbReference>
<dbReference type="CDD" id="cd02414">
    <property type="entry name" value="KH-II_Jag"/>
    <property type="match status" value="1"/>
</dbReference>
<evidence type="ECO:0000313" key="9">
    <source>
        <dbReference type="Proteomes" id="UP000002620"/>
    </source>
</evidence>
<dbReference type="CDD" id="cd02644">
    <property type="entry name" value="R3H_jag"/>
    <property type="match status" value="1"/>
</dbReference>
<dbReference type="Gene3D" id="3.30.1370.50">
    <property type="entry name" value="R3H-like domain"/>
    <property type="match status" value="1"/>
</dbReference>
<dbReference type="InterPro" id="IPR036867">
    <property type="entry name" value="R3H_dom_sf"/>
</dbReference>